<dbReference type="EMBL" id="KV426336">
    <property type="protein sequence ID" value="KZV82255.1"/>
    <property type="molecule type" value="Genomic_DNA"/>
</dbReference>
<keyword evidence="1 2" id="KW-0732">Signal</keyword>
<feature type="signal peptide" evidence="2">
    <location>
        <begin position="1"/>
        <end position="19"/>
    </location>
</feature>
<evidence type="ECO:0000256" key="1">
    <source>
        <dbReference type="ARBA" id="ARBA00022729"/>
    </source>
</evidence>
<dbReference type="Proteomes" id="UP000077266">
    <property type="component" value="Unassembled WGS sequence"/>
</dbReference>
<gene>
    <name evidence="4" type="ORF">EXIGLDRAFT_729962</name>
</gene>
<evidence type="ECO:0000313" key="4">
    <source>
        <dbReference type="EMBL" id="KZV82255.1"/>
    </source>
</evidence>
<evidence type="ECO:0000259" key="3">
    <source>
        <dbReference type="Pfam" id="PF03330"/>
    </source>
</evidence>
<dbReference type="Pfam" id="PF03330">
    <property type="entry name" value="DPBB_1"/>
    <property type="match status" value="1"/>
</dbReference>
<dbReference type="Gene3D" id="2.40.40.10">
    <property type="entry name" value="RlpA-like domain"/>
    <property type="match status" value="1"/>
</dbReference>
<keyword evidence="5" id="KW-1185">Reference proteome</keyword>
<dbReference type="InParanoid" id="A0A165CD70"/>
<dbReference type="OrthoDB" id="623670at2759"/>
<name>A0A165CD70_EXIGL</name>
<proteinExistence type="predicted"/>
<dbReference type="SUPFAM" id="SSF50685">
    <property type="entry name" value="Barwin-like endoglucanases"/>
    <property type="match status" value="1"/>
</dbReference>
<dbReference type="InterPro" id="IPR051477">
    <property type="entry name" value="Expansin_CellWall"/>
</dbReference>
<dbReference type="CDD" id="cd22191">
    <property type="entry name" value="DPBB_RlpA_EXP_N-like"/>
    <property type="match status" value="1"/>
</dbReference>
<dbReference type="STRING" id="1314781.A0A165CD70"/>
<sequence length="192" mass="19402">MSLTRFAAVTLAFTALAVATPVARQLGPQTGDGTFYDVGLGSCGINSSPSENVVAVSQSVFDSFPGATANPNNNPICGQHATVSFNGKTIDVTIVDRCTGCAPGDLDFSTGAFSQLADMSAGRIHGIQWSLASDGGSAPAPAPAPASSGGGCNSVSVNAGDSCSWMISSQRTPLLALIAPTSRLDSRSAFKR</sequence>
<reference evidence="4 5" key="1">
    <citation type="journal article" date="2016" name="Mol. Biol. Evol.">
        <title>Comparative Genomics of Early-Diverging Mushroom-Forming Fungi Provides Insights into the Origins of Lignocellulose Decay Capabilities.</title>
        <authorList>
            <person name="Nagy L.G."/>
            <person name="Riley R."/>
            <person name="Tritt A."/>
            <person name="Adam C."/>
            <person name="Daum C."/>
            <person name="Floudas D."/>
            <person name="Sun H."/>
            <person name="Yadav J.S."/>
            <person name="Pangilinan J."/>
            <person name="Larsson K.H."/>
            <person name="Matsuura K."/>
            <person name="Barry K."/>
            <person name="Labutti K."/>
            <person name="Kuo R."/>
            <person name="Ohm R.A."/>
            <person name="Bhattacharya S.S."/>
            <person name="Shirouzu T."/>
            <person name="Yoshinaga Y."/>
            <person name="Martin F.M."/>
            <person name="Grigoriev I.V."/>
            <person name="Hibbett D.S."/>
        </authorList>
    </citation>
    <scope>NUCLEOTIDE SEQUENCE [LARGE SCALE GENOMIC DNA]</scope>
    <source>
        <strain evidence="4 5">HHB12029</strain>
    </source>
</reference>
<dbReference type="PANTHER" id="PTHR31836:SF28">
    <property type="entry name" value="SRCR DOMAIN-CONTAINING PROTEIN-RELATED"/>
    <property type="match status" value="1"/>
</dbReference>
<protein>
    <recommendedName>
        <fullName evidence="3">RlpA-like protein double-psi beta-barrel domain-containing protein</fullName>
    </recommendedName>
</protein>
<accession>A0A165CD70</accession>
<evidence type="ECO:0000256" key="2">
    <source>
        <dbReference type="SAM" id="SignalP"/>
    </source>
</evidence>
<dbReference type="PANTHER" id="PTHR31836">
    <property type="match status" value="1"/>
</dbReference>
<feature type="domain" description="RlpA-like protein double-psi beta-barrel" evidence="3">
    <location>
        <begin position="78"/>
        <end position="125"/>
    </location>
</feature>
<evidence type="ECO:0000313" key="5">
    <source>
        <dbReference type="Proteomes" id="UP000077266"/>
    </source>
</evidence>
<dbReference type="AlphaFoldDB" id="A0A165CD70"/>
<feature type="chain" id="PRO_5007855977" description="RlpA-like protein double-psi beta-barrel domain-containing protein" evidence="2">
    <location>
        <begin position="20"/>
        <end position="192"/>
    </location>
</feature>
<dbReference type="InterPro" id="IPR009009">
    <property type="entry name" value="RlpA-like_DPBB"/>
</dbReference>
<organism evidence="4 5">
    <name type="scientific">Exidia glandulosa HHB12029</name>
    <dbReference type="NCBI Taxonomy" id="1314781"/>
    <lineage>
        <taxon>Eukaryota</taxon>
        <taxon>Fungi</taxon>
        <taxon>Dikarya</taxon>
        <taxon>Basidiomycota</taxon>
        <taxon>Agaricomycotina</taxon>
        <taxon>Agaricomycetes</taxon>
        <taxon>Auriculariales</taxon>
        <taxon>Exidiaceae</taxon>
        <taxon>Exidia</taxon>
    </lineage>
</organism>
<dbReference type="InterPro" id="IPR036908">
    <property type="entry name" value="RlpA-like_sf"/>
</dbReference>